<comment type="function">
    <text evidence="7">Specifically methylates the N4 position of cytidine in position 1402 (C1402) of 16S rRNA.</text>
</comment>
<dbReference type="EMBL" id="SPUM01000130">
    <property type="protein sequence ID" value="TFW29108.1"/>
    <property type="molecule type" value="Genomic_DNA"/>
</dbReference>
<evidence type="ECO:0000256" key="5">
    <source>
        <dbReference type="ARBA" id="ARBA00022679"/>
    </source>
</evidence>
<comment type="subcellular location">
    <subcellularLocation>
        <location evidence="7">Cytoplasm</location>
    </subcellularLocation>
</comment>
<keyword evidence="4 7" id="KW-0489">Methyltransferase</keyword>
<evidence type="ECO:0000256" key="3">
    <source>
        <dbReference type="ARBA" id="ARBA00022552"/>
    </source>
</evidence>
<proteinExistence type="inferred from homology"/>
<dbReference type="SUPFAM" id="SSF53335">
    <property type="entry name" value="S-adenosyl-L-methionine-dependent methyltransferases"/>
    <property type="match status" value="1"/>
</dbReference>
<evidence type="ECO:0000256" key="6">
    <source>
        <dbReference type="ARBA" id="ARBA00022691"/>
    </source>
</evidence>
<feature type="binding site" evidence="7">
    <location>
        <position position="119"/>
    </location>
    <ligand>
        <name>S-adenosyl-L-methionine</name>
        <dbReference type="ChEBI" id="CHEBI:59789"/>
    </ligand>
</feature>
<dbReference type="GO" id="GO:0005737">
    <property type="term" value="C:cytoplasm"/>
    <property type="evidence" value="ECO:0007669"/>
    <property type="project" value="UniProtKB-SubCell"/>
</dbReference>
<dbReference type="NCBIfam" id="TIGR00006">
    <property type="entry name" value="16S rRNA (cytosine(1402)-N(4))-methyltransferase RsmH"/>
    <property type="match status" value="1"/>
</dbReference>
<dbReference type="HAMAP" id="MF_01007">
    <property type="entry name" value="16SrRNA_methyltr_H"/>
    <property type="match status" value="1"/>
</dbReference>
<dbReference type="PIRSF" id="PIRSF004486">
    <property type="entry name" value="MraW"/>
    <property type="match status" value="1"/>
</dbReference>
<feature type="binding site" evidence="7">
    <location>
        <position position="126"/>
    </location>
    <ligand>
        <name>S-adenosyl-L-methionine</name>
        <dbReference type="ChEBI" id="CHEBI:59789"/>
    </ligand>
</feature>
<dbReference type="InterPro" id="IPR023397">
    <property type="entry name" value="SAM-dep_MeTrfase_MraW_recog"/>
</dbReference>
<evidence type="ECO:0000256" key="1">
    <source>
        <dbReference type="ARBA" id="ARBA00010396"/>
    </source>
</evidence>
<feature type="binding site" evidence="7">
    <location>
        <begin position="54"/>
        <end position="56"/>
    </location>
    <ligand>
        <name>S-adenosyl-L-methionine</name>
        <dbReference type="ChEBI" id="CHEBI:59789"/>
    </ligand>
</feature>
<dbReference type="GO" id="GO:0071424">
    <property type="term" value="F:rRNA (cytosine-N4-)-methyltransferase activity"/>
    <property type="evidence" value="ECO:0007669"/>
    <property type="project" value="UniProtKB-UniRule"/>
</dbReference>
<feature type="binding site" evidence="7">
    <location>
        <position position="98"/>
    </location>
    <ligand>
        <name>S-adenosyl-L-methionine</name>
        <dbReference type="ChEBI" id="CHEBI:59789"/>
    </ligand>
</feature>
<keyword evidence="6 7" id="KW-0949">S-adenosyl-L-methionine</keyword>
<keyword evidence="9" id="KW-1185">Reference proteome</keyword>
<dbReference type="GO" id="GO:0070475">
    <property type="term" value="P:rRNA base methylation"/>
    <property type="evidence" value="ECO:0007669"/>
    <property type="project" value="UniProtKB-UniRule"/>
</dbReference>
<dbReference type="InterPro" id="IPR029063">
    <property type="entry name" value="SAM-dependent_MTases_sf"/>
</dbReference>
<evidence type="ECO:0000313" key="9">
    <source>
        <dbReference type="Proteomes" id="UP000297258"/>
    </source>
</evidence>
<dbReference type="AlphaFoldDB" id="A0A4Y9SRN1"/>
<organism evidence="8 9">
    <name type="scientific">Massilia horti</name>
    <dbReference type="NCBI Taxonomy" id="2562153"/>
    <lineage>
        <taxon>Bacteria</taxon>
        <taxon>Pseudomonadati</taxon>
        <taxon>Pseudomonadota</taxon>
        <taxon>Betaproteobacteria</taxon>
        <taxon>Burkholderiales</taxon>
        <taxon>Oxalobacteraceae</taxon>
        <taxon>Telluria group</taxon>
        <taxon>Massilia</taxon>
    </lineage>
</organism>
<gene>
    <name evidence="7 8" type="primary">rsmH</name>
    <name evidence="8" type="ORF">E4O92_19585</name>
</gene>
<dbReference type="OrthoDB" id="9806637at2"/>
<dbReference type="EC" id="2.1.1.199" evidence="7"/>
<accession>A0A4Y9SRN1</accession>
<dbReference type="Proteomes" id="UP000297258">
    <property type="component" value="Unassembled WGS sequence"/>
</dbReference>
<keyword evidence="3 7" id="KW-0698">rRNA processing</keyword>
<evidence type="ECO:0000313" key="8">
    <source>
        <dbReference type="EMBL" id="TFW29108.1"/>
    </source>
</evidence>
<dbReference type="Gene3D" id="1.10.150.170">
    <property type="entry name" value="Putative methyltransferase TM0872, insert domain"/>
    <property type="match status" value="1"/>
</dbReference>
<comment type="caution">
    <text evidence="8">The sequence shown here is derived from an EMBL/GenBank/DDBJ whole genome shotgun (WGS) entry which is preliminary data.</text>
</comment>
<dbReference type="FunFam" id="1.10.150.170:FF:000001">
    <property type="entry name" value="Ribosomal RNA small subunit methyltransferase H"/>
    <property type="match status" value="1"/>
</dbReference>
<sequence>MFFLISPSEAPVTTPLTVPGFQHRTVLLDEAVDALQLDGARASGIYIDGTFGRGGHSRLILSHLDDTGRLIAFDKDPQAIATAEQVNDPRFSIVHESFATMKQALAARGISQVDGILLDLGISSPQVDDAARGFSFRQDGPLDMRMDTTRGMSAADWLASVPEQQLEKVIRDYGEERFAFQIAKAIVARRAIEPISGTRQLASIVADAVKTREKGKDPATRTFQAIRIFINQELEDLEVGLSAAFDMLAPGARLAVISFHSLEDRMVKQFLASKAKVEQPDRRLPIRAADLPQPQMKLVARIKPSDDEVDANPRARSAVLRVAERLGGGA</sequence>
<dbReference type="SUPFAM" id="SSF81799">
    <property type="entry name" value="Putative methyltransferase TM0872, insert domain"/>
    <property type="match status" value="1"/>
</dbReference>
<dbReference type="PANTHER" id="PTHR11265:SF0">
    <property type="entry name" value="12S RRNA N4-METHYLCYTIDINE METHYLTRANSFERASE"/>
    <property type="match status" value="1"/>
</dbReference>
<keyword evidence="5 7" id="KW-0808">Transferase</keyword>
<feature type="binding site" evidence="7">
    <location>
        <position position="74"/>
    </location>
    <ligand>
        <name>S-adenosyl-L-methionine</name>
        <dbReference type="ChEBI" id="CHEBI:59789"/>
    </ligand>
</feature>
<dbReference type="PANTHER" id="PTHR11265">
    <property type="entry name" value="S-ADENOSYL-METHYLTRANSFERASE MRAW"/>
    <property type="match status" value="1"/>
</dbReference>
<evidence type="ECO:0000256" key="2">
    <source>
        <dbReference type="ARBA" id="ARBA00022490"/>
    </source>
</evidence>
<comment type="similarity">
    <text evidence="1 7">Belongs to the methyltransferase superfamily. RsmH family.</text>
</comment>
<protein>
    <recommendedName>
        <fullName evidence="7">Ribosomal RNA small subunit methyltransferase H</fullName>
        <ecNumber evidence="7">2.1.1.199</ecNumber>
    </recommendedName>
    <alternativeName>
        <fullName evidence="7">16S rRNA m(4)C1402 methyltransferase</fullName>
    </alternativeName>
    <alternativeName>
        <fullName evidence="7">rRNA (cytosine-N(4)-)-methyltransferase RsmH</fullName>
    </alternativeName>
</protein>
<reference evidence="8 9" key="1">
    <citation type="submission" date="2019-03" db="EMBL/GenBank/DDBJ databases">
        <title>Draft genome of Massilia hortus sp. nov., a novel bacterial species of the Oxalobacteraceae family.</title>
        <authorList>
            <person name="Peta V."/>
            <person name="Raths R."/>
            <person name="Bucking H."/>
        </authorList>
    </citation>
    <scope>NUCLEOTIDE SEQUENCE [LARGE SCALE GENOMIC DNA]</scope>
    <source>
        <strain evidence="8 9">ONC3</strain>
    </source>
</reference>
<keyword evidence="2 7" id="KW-0963">Cytoplasm</keyword>
<dbReference type="InterPro" id="IPR002903">
    <property type="entry name" value="RsmH"/>
</dbReference>
<name>A0A4Y9SRN1_9BURK</name>
<comment type="catalytic activity">
    <reaction evidence="7">
        <text>cytidine(1402) in 16S rRNA + S-adenosyl-L-methionine = N(4)-methylcytidine(1402) in 16S rRNA + S-adenosyl-L-homocysteine + H(+)</text>
        <dbReference type="Rhea" id="RHEA:42928"/>
        <dbReference type="Rhea" id="RHEA-COMP:10286"/>
        <dbReference type="Rhea" id="RHEA-COMP:10287"/>
        <dbReference type="ChEBI" id="CHEBI:15378"/>
        <dbReference type="ChEBI" id="CHEBI:57856"/>
        <dbReference type="ChEBI" id="CHEBI:59789"/>
        <dbReference type="ChEBI" id="CHEBI:74506"/>
        <dbReference type="ChEBI" id="CHEBI:82748"/>
        <dbReference type="EC" id="2.1.1.199"/>
    </reaction>
</comment>
<evidence type="ECO:0000256" key="7">
    <source>
        <dbReference type="HAMAP-Rule" id="MF_01007"/>
    </source>
</evidence>
<dbReference type="Gene3D" id="3.40.50.150">
    <property type="entry name" value="Vaccinia Virus protein VP39"/>
    <property type="match status" value="1"/>
</dbReference>
<dbReference type="Pfam" id="PF01795">
    <property type="entry name" value="Methyltransf_5"/>
    <property type="match status" value="1"/>
</dbReference>
<evidence type="ECO:0000256" key="4">
    <source>
        <dbReference type="ARBA" id="ARBA00022603"/>
    </source>
</evidence>